<dbReference type="InterPro" id="IPR016439">
    <property type="entry name" value="Lag1/Lac1-like"/>
</dbReference>
<evidence type="ECO:0000256" key="2">
    <source>
        <dbReference type="ARBA" id="ARBA00009808"/>
    </source>
</evidence>
<feature type="transmembrane region" description="Helical" evidence="11">
    <location>
        <begin position="209"/>
        <end position="234"/>
    </location>
</feature>
<dbReference type="EMBL" id="JANBVN010000059">
    <property type="protein sequence ID" value="KAJ9152169.1"/>
    <property type="molecule type" value="Genomic_DNA"/>
</dbReference>
<keyword evidence="14" id="KW-1185">Reference proteome</keyword>
<feature type="transmembrane region" description="Helical" evidence="11">
    <location>
        <begin position="109"/>
        <end position="130"/>
    </location>
</feature>
<keyword evidence="3" id="KW-0808">Transferase</keyword>
<accession>A0AA38S7M2</accession>
<feature type="compositionally biased region" description="Low complexity" evidence="10">
    <location>
        <begin position="74"/>
        <end position="84"/>
    </location>
</feature>
<evidence type="ECO:0000256" key="8">
    <source>
        <dbReference type="ARBA" id="ARBA00023180"/>
    </source>
</evidence>
<sequence>MGSKEPFPLLHTGAEHVKSVAAAAASGADTPRRRRISSAVGDDIRAGDTGAALATSGSHLTDSPELKGINEAPSTTSLGGTSSKSSRRHKRAHATFLEDPLQYSHEHTWVIPLMLLLSFLLAYAACSPFYPASSNPVRHFIFLSYRIDPLSPDTPAQYGKGLWDVAFVTFYTVVLTFTREFIMQEFLRPVAKRAGMRTKIKQARFMEQAYTAIYFGVLGPAGVYVMSRTPVWYFDVAGMYEGFPHKTHEAVVKFYYLFEAAYWSQQAIVMLLGMEEPRKDFKELIGHHIVSLALIALSYRFHFTYMGLAVYLTHDISDFFLATSKLLNYIDHWIMGPYFAFFMCVWIYMRHYLNLRILWSVLNEFVTVGPYELNWETQQYKCWISQYITFGLLSALQALNLFWLFYILRIAYRFVVYRVAEDEREQGEDEVEDDEGEEAAAPLLAEKIARGEGESFAEKAAAPEGEGNGRVKEPGAAAANGVAAHGGSQRKTRSKKA</sequence>
<feature type="transmembrane region" description="Helical" evidence="11">
    <location>
        <begin position="387"/>
        <end position="408"/>
    </location>
</feature>
<evidence type="ECO:0000256" key="1">
    <source>
        <dbReference type="ARBA" id="ARBA00004477"/>
    </source>
</evidence>
<proteinExistence type="inferred from homology"/>
<feature type="compositionally biased region" description="Basic residues" evidence="10">
    <location>
        <begin position="488"/>
        <end position="497"/>
    </location>
</feature>
<evidence type="ECO:0000313" key="14">
    <source>
        <dbReference type="Proteomes" id="UP001174691"/>
    </source>
</evidence>
<protein>
    <submittedName>
        <fullName evidence="13">Sphingosine N-acyltransferase lac1</fullName>
    </submittedName>
</protein>
<evidence type="ECO:0000259" key="12">
    <source>
        <dbReference type="PROSITE" id="PS50922"/>
    </source>
</evidence>
<keyword evidence="5" id="KW-0256">Endoplasmic reticulum</keyword>
<reference evidence="13" key="1">
    <citation type="submission" date="2022-07" db="EMBL/GenBank/DDBJ databases">
        <title>Fungi with potential for degradation of polypropylene.</title>
        <authorList>
            <person name="Gostincar C."/>
        </authorList>
    </citation>
    <scope>NUCLEOTIDE SEQUENCE</scope>
    <source>
        <strain evidence="13">EXF-13287</strain>
    </source>
</reference>
<feature type="transmembrane region" description="Helical" evidence="11">
    <location>
        <begin position="161"/>
        <end position="178"/>
    </location>
</feature>
<evidence type="ECO:0000256" key="11">
    <source>
        <dbReference type="SAM" id="Phobius"/>
    </source>
</evidence>
<keyword evidence="8" id="KW-0325">Glycoprotein</keyword>
<evidence type="ECO:0000256" key="3">
    <source>
        <dbReference type="ARBA" id="ARBA00022679"/>
    </source>
</evidence>
<feature type="compositionally biased region" description="Low complexity" evidence="10">
    <location>
        <begin position="475"/>
        <end position="487"/>
    </location>
</feature>
<comment type="caution">
    <text evidence="13">The sequence shown here is derived from an EMBL/GenBank/DDBJ whole genome shotgun (WGS) entry which is preliminary data.</text>
</comment>
<comment type="similarity">
    <text evidence="2">Belongs to the sphingosine N-acyltransferase family.</text>
</comment>
<dbReference type="SMART" id="SM00724">
    <property type="entry name" value="TLC"/>
    <property type="match status" value="1"/>
</dbReference>
<evidence type="ECO:0000256" key="9">
    <source>
        <dbReference type="PROSITE-ProRule" id="PRU00205"/>
    </source>
</evidence>
<dbReference type="Pfam" id="PF03798">
    <property type="entry name" value="TRAM_LAG1_CLN8"/>
    <property type="match status" value="1"/>
</dbReference>
<dbReference type="PANTHER" id="PTHR12560:SF11">
    <property type="entry name" value="CERAMIDE SYNTHASE LAC1-RELATED"/>
    <property type="match status" value="1"/>
</dbReference>
<dbReference type="InterPro" id="IPR006634">
    <property type="entry name" value="TLC-dom"/>
</dbReference>
<dbReference type="GO" id="GO:0005789">
    <property type="term" value="C:endoplasmic reticulum membrane"/>
    <property type="evidence" value="ECO:0007669"/>
    <property type="project" value="UniProtKB-SubCell"/>
</dbReference>
<dbReference type="GO" id="GO:0046513">
    <property type="term" value="P:ceramide biosynthetic process"/>
    <property type="evidence" value="ECO:0007669"/>
    <property type="project" value="InterPro"/>
</dbReference>
<feature type="transmembrane region" description="Helical" evidence="11">
    <location>
        <begin position="332"/>
        <end position="349"/>
    </location>
</feature>
<name>A0AA38S7M2_9PEZI</name>
<feature type="domain" description="TLC" evidence="12">
    <location>
        <begin position="200"/>
        <end position="416"/>
    </location>
</feature>
<comment type="subcellular location">
    <subcellularLocation>
        <location evidence="1">Endoplasmic reticulum membrane</location>
        <topology evidence="1">Multi-pass membrane protein</topology>
    </subcellularLocation>
</comment>
<dbReference type="Proteomes" id="UP001174691">
    <property type="component" value="Unassembled WGS sequence"/>
</dbReference>
<feature type="region of interest" description="Disordered" evidence="10">
    <location>
        <begin position="453"/>
        <end position="497"/>
    </location>
</feature>
<evidence type="ECO:0000313" key="13">
    <source>
        <dbReference type="EMBL" id="KAJ9152169.1"/>
    </source>
</evidence>
<dbReference type="PANTHER" id="PTHR12560">
    <property type="entry name" value="LONGEVITY ASSURANCE FACTOR 1 LAG1"/>
    <property type="match status" value="1"/>
</dbReference>
<keyword evidence="4 9" id="KW-0812">Transmembrane</keyword>
<dbReference type="AlphaFoldDB" id="A0AA38S7M2"/>
<evidence type="ECO:0000256" key="7">
    <source>
        <dbReference type="ARBA" id="ARBA00023136"/>
    </source>
</evidence>
<feature type="transmembrane region" description="Helical" evidence="11">
    <location>
        <begin position="285"/>
        <end position="312"/>
    </location>
</feature>
<feature type="region of interest" description="Disordered" evidence="10">
    <location>
        <begin position="53"/>
        <end position="91"/>
    </location>
</feature>
<keyword evidence="7 9" id="KW-0472">Membrane</keyword>
<evidence type="ECO:0000256" key="5">
    <source>
        <dbReference type="ARBA" id="ARBA00022824"/>
    </source>
</evidence>
<dbReference type="PROSITE" id="PS50922">
    <property type="entry name" value="TLC"/>
    <property type="match status" value="1"/>
</dbReference>
<organism evidence="13 14">
    <name type="scientific">Coniochaeta hoffmannii</name>
    <dbReference type="NCBI Taxonomy" id="91930"/>
    <lineage>
        <taxon>Eukaryota</taxon>
        <taxon>Fungi</taxon>
        <taxon>Dikarya</taxon>
        <taxon>Ascomycota</taxon>
        <taxon>Pezizomycotina</taxon>
        <taxon>Sordariomycetes</taxon>
        <taxon>Sordariomycetidae</taxon>
        <taxon>Coniochaetales</taxon>
        <taxon>Coniochaetaceae</taxon>
        <taxon>Coniochaeta</taxon>
    </lineage>
</organism>
<evidence type="ECO:0000256" key="10">
    <source>
        <dbReference type="SAM" id="MobiDB-lite"/>
    </source>
</evidence>
<dbReference type="GO" id="GO:0050291">
    <property type="term" value="F:sphingosine N-acyltransferase activity"/>
    <property type="evidence" value="ECO:0007669"/>
    <property type="project" value="InterPro"/>
</dbReference>
<evidence type="ECO:0000256" key="6">
    <source>
        <dbReference type="ARBA" id="ARBA00022989"/>
    </source>
</evidence>
<evidence type="ECO:0000256" key="4">
    <source>
        <dbReference type="ARBA" id="ARBA00022692"/>
    </source>
</evidence>
<gene>
    <name evidence="13" type="ORF">NKR19_g4645</name>
</gene>
<keyword evidence="6 11" id="KW-1133">Transmembrane helix</keyword>